<keyword evidence="3" id="KW-1185">Reference proteome</keyword>
<accession>A0A6B3TNT2</accession>
<evidence type="ECO:0000313" key="2">
    <source>
        <dbReference type="EMBL" id="NEX77999.1"/>
    </source>
</evidence>
<comment type="caution">
    <text evidence="2">The sequence shown here is derived from an EMBL/GenBank/DDBJ whole genome shotgun (WGS) entry which is preliminary data.</text>
</comment>
<evidence type="ECO:0000313" key="3">
    <source>
        <dbReference type="Proteomes" id="UP000481621"/>
    </source>
</evidence>
<dbReference type="RefSeq" id="WP_163250532.1">
    <property type="nucleotide sequence ID" value="NZ_JAAIUV010000004.1"/>
</dbReference>
<reference evidence="2" key="1">
    <citation type="submission" date="2020-02" db="EMBL/GenBank/DDBJ databases">
        <title>Bacillus sedimentmangrovi sp. nov., isolated from sediment of the mangrove ecosystem.</title>
        <authorList>
            <person name="Liu G."/>
        </authorList>
    </citation>
    <scope>NUCLEOTIDE SEQUENCE [LARGE SCALE GENOMIC DNA]</scope>
    <source>
        <strain evidence="2">SgZ-7</strain>
    </source>
</reference>
<dbReference type="EMBL" id="JAAIUV010000004">
    <property type="protein sequence ID" value="NEX77999.1"/>
    <property type="molecule type" value="Genomic_DNA"/>
</dbReference>
<protein>
    <submittedName>
        <fullName evidence="2">DUF3450 domain-containing protein</fullName>
    </submittedName>
</protein>
<evidence type="ECO:0000256" key="1">
    <source>
        <dbReference type="SAM" id="Coils"/>
    </source>
</evidence>
<name>A0A6B3TNT2_9BACI</name>
<proteinExistence type="predicted"/>
<dbReference type="AlphaFoldDB" id="A0A6B3TNT2"/>
<feature type="coiled-coil region" evidence="1">
    <location>
        <begin position="90"/>
        <end position="120"/>
    </location>
</feature>
<keyword evidence="1" id="KW-0175">Coiled coil</keyword>
<sequence length="126" mass="14301">MNKNRNKKNNKRLYVTPLLPQEQIDYSYETLSKFKYKPPNNTGVILGIIGGALATVGDALATIGSIIQLDIDVEADFQSQLDDFKSDQEKEKMQEEIDTLKGQVKEIEDLKEQLKQLESLIKSNQN</sequence>
<dbReference type="Proteomes" id="UP000481621">
    <property type="component" value="Unassembled WGS sequence"/>
</dbReference>
<organism evidence="2 3">
    <name type="scientific">Neobacillus thermocopriae</name>
    <dbReference type="NCBI Taxonomy" id="1215031"/>
    <lineage>
        <taxon>Bacteria</taxon>
        <taxon>Bacillati</taxon>
        <taxon>Bacillota</taxon>
        <taxon>Bacilli</taxon>
        <taxon>Bacillales</taxon>
        <taxon>Bacillaceae</taxon>
        <taxon>Neobacillus</taxon>
    </lineage>
</organism>
<gene>
    <name evidence="2" type="ORF">G4Z05_03735</name>
</gene>